<keyword evidence="12" id="KW-0732">Signal</keyword>
<evidence type="ECO:0000256" key="7">
    <source>
        <dbReference type="ARBA" id="ARBA00023049"/>
    </source>
</evidence>
<dbReference type="InterPro" id="IPR000884">
    <property type="entry name" value="TSP1_rpt"/>
</dbReference>
<dbReference type="Pfam" id="PF25379">
    <property type="entry name" value="Adt-1"/>
    <property type="match status" value="1"/>
</dbReference>
<dbReference type="PANTHER" id="PTHR13723">
    <property type="entry name" value="ADAMTS A DISINTEGRIN AND METALLOPROTEASE WITH THROMBOSPONDIN MOTIFS PROTEASE"/>
    <property type="match status" value="1"/>
</dbReference>
<feature type="chain" id="PRO_5043848916" description="Peptidase M12B domain-containing protein" evidence="12">
    <location>
        <begin position="20"/>
        <end position="1045"/>
    </location>
</feature>
<accession>A0AAR5QDF6</accession>
<feature type="active site" evidence="10">
    <location>
        <position position="458"/>
    </location>
</feature>
<dbReference type="EnsemblMetazoa" id="XM_019915662.1">
    <property type="protein sequence ID" value="XP_019771221.1"/>
    <property type="gene ID" value="LOC109545148"/>
</dbReference>
<dbReference type="InterPro" id="IPR024079">
    <property type="entry name" value="MetalloPept_cat_dom_sf"/>
</dbReference>
<dbReference type="Gene3D" id="3.40.390.10">
    <property type="entry name" value="Collagenase (Catalytic Domain)"/>
    <property type="match status" value="1"/>
</dbReference>
<evidence type="ECO:0000259" key="13">
    <source>
        <dbReference type="PROSITE" id="PS50215"/>
    </source>
</evidence>
<dbReference type="PANTHER" id="PTHR13723:SF275">
    <property type="entry name" value="STALL, ISOFORM C"/>
    <property type="match status" value="1"/>
</dbReference>
<feature type="region of interest" description="Disordered" evidence="11">
    <location>
        <begin position="234"/>
        <end position="262"/>
    </location>
</feature>
<keyword evidence="6 10" id="KW-0862">Zinc</keyword>
<dbReference type="KEGG" id="dpa:109545148"/>
<keyword evidence="5" id="KW-0378">Hydrolase</keyword>
<dbReference type="Pfam" id="PF17771">
    <property type="entry name" value="ADAMTS_CR_2"/>
    <property type="match status" value="1"/>
</dbReference>
<dbReference type="GeneID" id="109545148"/>
<dbReference type="InterPro" id="IPR057401">
    <property type="entry name" value="Adt-1/2-like_dom"/>
</dbReference>
<feature type="signal peptide" evidence="12">
    <location>
        <begin position="1"/>
        <end position="19"/>
    </location>
</feature>
<dbReference type="CDD" id="cd04273">
    <property type="entry name" value="ZnMc_ADAMTS_like"/>
    <property type="match status" value="1"/>
</dbReference>
<feature type="binding site" evidence="10">
    <location>
        <position position="457"/>
    </location>
    <ligand>
        <name>Zn(2+)</name>
        <dbReference type="ChEBI" id="CHEBI:29105"/>
        <note>catalytic</note>
    </ligand>
</feature>
<protein>
    <recommendedName>
        <fullName evidence="13">Peptidase M12B domain-containing protein</fullName>
    </recommendedName>
</protein>
<dbReference type="Gene3D" id="3.40.1620.60">
    <property type="match status" value="1"/>
</dbReference>
<evidence type="ECO:0000256" key="3">
    <source>
        <dbReference type="ARBA" id="ARBA00022670"/>
    </source>
</evidence>
<evidence type="ECO:0000313" key="14">
    <source>
        <dbReference type="EnsemblMetazoa" id="XP_019771221.1"/>
    </source>
</evidence>
<keyword evidence="4 10" id="KW-0479">Metal-binding</keyword>
<dbReference type="Gene3D" id="2.20.100.10">
    <property type="entry name" value="Thrombospondin type-1 (TSP1) repeat"/>
    <property type="match status" value="1"/>
</dbReference>
<keyword evidence="2" id="KW-0964">Secreted</keyword>
<keyword evidence="3" id="KW-0645">Protease</keyword>
<evidence type="ECO:0000256" key="8">
    <source>
        <dbReference type="ARBA" id="ARBA00023157"/>
    </source>
</evidence>
<reference evidence="15" key="1">
    <citation type="journal article" date="2013" name="Genome Biol.">
        <title>Draft genome of the mountain pine beetle, Dendroctonus ponderosae Hopkins, a major forest pest.</title>
        <authorList>
            <person name="Keeling C.I."/>
            <person name="Yuen M.M."/>
            <person name="Liao N.Y."/>
            <person name="Docking T.R."/>
            <person name="Chan S.K."/>
            <person name="Taylor G.A."/>
            <person name="Palmquist D.L."/>
            <person name="Jackman S.D."/>
            <person name="Nguyen A."/>
            <person name="Li M."/>
            <person name="Henderson H."/>
            <person name="Janes J.K."/>
            <person name="Zhao Y."/>
            <person name="Pandoh P."/>
            <person name="Moore R."/>
            <person name="Sperling F.A."/>
            <person name="Huber D.P."/>
            <person name="Birol I."/>
            <person name="Jones S.J."/>
            <person name="Bohlmann J."/>
        </authorList>
    </citation>
    <scope>NUCLEOTIDE SEQUENCE</scope>
</reference>
<organism evidence="14 15">
    <name type="scientific">Dendroctonus ponderosae</name>
    <name type="common">Mountain pine beetle</name>
    <dbReference type="NCBI Taxonomy" id="77166"/>
    <lineage>
        <taxon>Eukaryota</taxon>
        <taxon>Metazoa</taxon>
        <taxon>Ecdysozoa</taxon>
        <taxon>Arthropoda</taxon>
        <taxon>Hexapoda</taxon>
        <taxon>Insecta</taxon>
        <taxon>Pterygota</taxon>
        <taxon>Neoptera</taxon>
        <taxon>Endopterygota</taxon>
        <taxon>Coleoptera</taxon>
        <taxon>Polyphaga</taxon>
        <taxon>Cucujiformia</taxon>
        <taxon>Curculionidae</taxon>
        <taxon>Scolytinae</taxon>
        <taxon>Dendroctonus</taxon>
    </lineage>
</organism>
<dbReference type="PROSITE" id="PS50092">
    <property type="entry name" value="TSP1"/>
    <property type="match status" value="1"/>
</dbReference>
<dbReference type="Proteomes" id="UP000019118">
    <property type="component" value="Unassembled WGS sequence"/>
</dbReference>
<dbReference type="GO" id="GO:0005576">
    <property type="term" value="C:extracellular region"/>
    <property type="evidence" value="ECO:0007669"/>
    <property type="project" value="UniProtKB-SubCell"/>
</dbReference>
<feature type="binding site" evidence="10">
    <location>
        <position position="467"/>
    </location>
    <ligand>
        <name>Zn(2+)</name>
        <dbReference type="ChEBI" id="CHEBI:29105"/>
        <note>catalytic</note>
    </ligand>
</feature>
<dbReference type="CTD" id="37619"/>
<dbReference type="GO" id="GO:0031012">
    <property type="term" value="C:extracellular matrix"/>
    <property type="evidence" value="ECO:0007669"/>
    <property type="project" value="TreeGrafter"/>
</dbReference>
<evidence type="ECO:0000256" key="4">
    <source>
        <dbReference type="ARBA" id="ARBA00022723"/>
    </source>
</evidence>
<dbReference type="InterPro" id="IPR001590">
    <property type="entry name" value="Peptidase_M12B"/>
</dbReference>
<dbReference type="GO" id="GO:0030198">
    <property type="term" value="P:extracellular matrix organization"/>
    <property type="evidence" value="ECO:0007669"/>
    <property type="project" value="TreeGrafter"/>
</dbReference>
<dbReference type="PROSITE" id="PS50215">
    <property type="entry name" value="ADAM_MEPRO"/>
    <property type="match status" value="1"/>
</dbReference>
<keyword evidence="15" id="KW-1185">Reference proteome</keyword>
<dbReference type="InterPro" id="IPR036383">
    <property type="entry name" value="TSP1_rpt_sf"/>
</dbReference>
<reference evidence="14" key="2">
    <citation type="submission" date="2024-08" db="UniProtKB">
        <authorList>
            <consortium name="EnsemblMetazoa"/>
        </authorList>
    </citation>
    <scope>IDENTIFICATION</scope>
</reference>
<dbReference type="InterPro" id="IPR041645">
    <property type="entry name" value="ADAMTS_CR_2"/>
</dbReference>
<evidence type="ECO:0000256" key="9">
    <source>
        <dbReference type="ARBA" id="ARBA00023180"/>
    </source>
</evidence>
<dbReference type="InterPro" id="IPR050439">
    <property type="entry name" value="ADAMTS_ADAMTS-like"/>
</dbReference>
<dbReference type="GO" id="GO:0046872">
    <property type="term" value="F:metal ion binding"/>
    <property type="evidence" value="ECO:0007669"/>
    <property type="project" value="UniProtKB-KW"/>
</dbReference>
<comment type="caution">
    <text evidence="10">Lacks conserved residue(s) required for the propagation of feature annotation.</text>
</comment>
<evidence type="ECO:0000256" key="10">
    <source>
        <dbReference type="PROSITE-ProRule" id="PRU00276"/>
    </source>
</evidence>
<name>A0AAR5QDF6_DENPD</name>
<dbReference type="AlphaFoldDB" id="A0AAR5QDF6"/>
<feature type="binding site" evidence="10">
    <location>
        <position position="461"/>
    </location>
    <ligand>
        <name>Zn(2+)</name>
        <dbReference type="ChEBI" id="CHEBI:29105"/>
        <note>catalytic</note>
    </ligand>
</feature>
<keyword evidence="9" id="KW-0325">Glycoprotein</keyword>
<evidence type="ECO:0000256" key="2">
    <source>
        <dbReference type="ARBA" id="ARBA00022525"/>
    </source>
</evidence>
<evidence type="ECO:0000256" key="1">
    <source>
        <dbReference type="ARBA" id="ARBA00004613"/>
    </source>
</evidence>
<proteinExistence type="predicted"/>
<sequence>MRGLIGRYLLTACFVMVSAYDAANKLIRDNDLKAILTKAEWNGLVGDDSKNFTVTYVNSFPLNEEHDRKKPLVKRKLQIDAPSFGRTFDLDLFPTPNLVSDHFMVLEVYPNGSVPFEFMDEDLRCYFQGSNAAVSLCKGVNGIIHSDENHYYSIQPLPSRFHNATYIPHLLLRNSHETFKDKDYYRLKEKLDVLSDFNSKLAYFRPVMLLNSIKKDSNKLSRKNKLRIEPDVSNVNSTSKEAGKNNGAKLTNDGHADSGVYLQSPNKTKEIKAKVMFVERKKSNRTLKRSRRDTFPAGATVFVETAVFVDRDLFEHMKTNFPVDTEREITRFVLAMINAVQLLYHDSSLGRPVNFVLKRLEIMKDEVAGLVRPPDIDRFLSNFCNWQRNQNPIGDRQPLHWDHALILTGLDLYVRGKHGKISNQVVGLAPVAGMCTATSSCTVNEGRHFESVYVVAHEIGHNLGMRHDGPLADNDCDPSSYIMSPTLGSGKITWSACSKRYLQKFLDTPQSRCLLDHGSSAGQLDHGAEGALPGERFNADQQCMLKYGRGSKHSSQQPLDDVCRDLHCERERYTWTSHPALEGTYCGNGMWCRGGRCIAKGSIPKQSYSGALKQSPDSGQVNGGWGDWKLSECASGCLFGEEGRLRSGSTGIVVSQRLCNNPSPQGTGQNCDGLERKYQTCNAQQCLNVPRLTIKEFAEQICTRAKEVDKDLTGSGMQKISSDPEEACVVWCQKRNGATKSRGWTFPDGTACQTRRNRYGRPSYCINGRCEEFVCDPFEEAVFTQMPDLCPIDKDNNEISWRTGLRRREGAIRWKSASGCHYNCISPGSGIRLVMNKKMSKSSIQLCQPEQYGCGKVKSPFQHASMICSKYKDRVRRLSGLGMQISPSLEDPDRPCRVACQDENISHRFYLVNGEDGWFPFGTDCSRGSTDKKAFCISGKCLGFGSDDTPLSESEFTLPLLSRNKRSLDRNSTKVTVKLKQEELDAIVERFNKTLAGLTDQSMKFFNVDYNNPIHIHKDSDIKPNYHFGQEFDSETIDHDNANYT</sequence>
<evidence type="ECO:0000256" key="5">
    <source>
        <dbReference type="ARBA" id="ARBA00022801"/>
    </source>
</evidence>
<dbReference type="SUPFAM" id="SSF55486">
    <property type="entry name" value="Metalloproteases ('zincins'), catalytic domain"/>
    <property type="match status" value="1"/>
</dbReference>
<evidence type="ECO:0000313" key="15">
    <source>
        <dbReference type="Proteomes" id="UP000019118"/>
    </source>
</evidence>
<evidence type="ECO:0000256" key="11">
    <source>
        <dbReference type="SAM" id="MobiDB-lite"/>
    </source>
</evidence>
<keyword evidence="7" id="KW-0482">Metalloprotease</keyword>
<keyword evidence="8" id="KW-1015">Disulfide bond</keyword>
<evidence type="ECO:0000256" key="12">
    <source>
        <dbReference type="SAM" id="SignalP"/>
    </source>
</evidence>
<evidence type="ECO:0000256" key="6">
    <source>
        <dbReference type="ARBA" id="ARBA00022833"/>
    </source>
</evidence>
<comment type="subcellular location">
    <subcellularLocation>
        <location evidence="1">Secreted</location>
    </subcellularLocation>
</comment>
<dbReference type="Pfam" id="PF01421">
    <property type="entry name" value="Reprolysin"/>
    <property type="match status" value="1"/>
</dbReference>
<feature type="domain" description="Peptidase M12B" evidence="13">
    <location>
        <begin position="301"/>
        <end position="518"/>
    </location>
</feature>
<dbReference type="GO" id="GO:0006508">
    <property type="term" value="P:proteolysis"/>
    <property type="evidence" value="ECO:0007669"/>
    <property type="project" value="UniProtKB-KW"/>
</dbReference>
<dbReference type="GO" id="GO:0004222">
    <property type="term" value="F:metalloendopeptidase activity"/>
    <property type="evidence" value="ECO:0007669"/>
    <property type="project" value="InterPro"/>
</dbReference>